<feature type="transmembrane region" description="Helical" evidence="10">
    <location>
        <begin position="312"/>
        <end position="338"/>
    </location>
</feature>
<name>A0AA97ALA0_9CYAN</name>
<keyword evidence="4" id="KW-0808">Transferase</keyword>
<keyword evidence="10" id="KW-1133">Transmembrane helix</keyword>
<evidence type="ECO:0000256" key="3">
    <source>
        <dbReference type="ARBA" id="ARBA00022676"/>
    </source>
</evidence>
<evidence type="ECO:0000256" key="7">
    <source>
        <dbReference type="ARBA" id="ARBA00037904"/>
    </source>
</evidence>
<accession>A0AA97ALA0</accession>
<evidence type="ECO:0000256" key="8">
    <source>
        <dbReference type="ARBA" id="ARBA00038120"/>
    </source>
</evidence>
<dbReference type="SUPFAM" id="SSF53448">
    <property type="entry name" value="Nucleotide-diphospho-sugar transferases"/>
    <property type="match status" value="1"/>
</dbReference>
<dbReference type="AlphaFoldDB" id="A0AA97ALA0"/>
<evidence type="ECO:0000256" key="10">
    <source>
        <dbReference type="SAM" id="Phobius"/>
    </source>
</evidence>
<evidence type="ECO:0000256" key="2">
    <source>
        <dbReference type="ARBA" id="ARBA00022475"/>
    </source>
</evidence>
<comment type="pathway">
    <text evidence="7">Carotenoid biosynthesis; staphyloxanthin biosynthesis; staphyloxanthin from farnesyl diphosphate: step 4/5.</text>
</comment>
<dbReference type="EMBL" id="CP053586">
    <property type="protein sequence ID" value="WNZ24407.1"/>
    <property type="molecule type" value="Genomic_DNA"/>
</dbReference>
<organism evidence="12">
    <name type="scientific">Leptolyngbya sp. NK1-12</name>
    <dbReference type="NCBI Taxonomy" id="2547451"/>
    <lineage>
        <taxon>Bacteria</taxon>
        <taxon>Bacillati</taxon>
        <taxon>Cyanobacteriota</taxon>
        <taxon>Cyanophyceae</taxon>
        <taxon>Leptolyngbyales</taxon>
        <taxon>Leptolyngbyaceae</taxon>
        <taxon>Leptolyngbya group</taxon>
        <taxon>Leptolyngbya</taxon>
    </lineage>
</organism>
<dbReference type="GO" id="GO:0005886">
    <property type="term" value="C:plasma membrane"/>
    <property type="evidence" value="ECO:0007669"/>
    <property type="project" value="UniProtKB-SubCell"/>
</dbReference>
<feature type="domain" description="Glycosyltransferase 2-like" evidence="11">
    <location>
        <begin position="25"/>
        <end position="181"/>
    </location>
</feature>
<evidence type="ECO:0000256" key="5">
    <source>
        <dbReference type="ARBA" id="ARBA00023136"/>
    </source>
</evidence>
<dbReference type="InterPro" id="IPR029044">
    <property type="entry name" value="Nucleotide-diphossugar_trans"/>
</dbReference>
<comment type="subcellular location">
    <subcellularLocation>
        <location evidence="1">Cell membrane</location>
    </subcellularLocation>
</comment>
<keyword evidence="2" id="KW-1003">Cell membrane</keyword>
<evidence type="ECO:0000256" key="9">
    <source>
        <dbReference type="ARBA" id="ARBA00040345"/>
    </source>
</evidence>
<comment type="similarity">
    <text evidence="8">Belongs to the glycosyltransferase 2 family. CrtQ subfamily.</text>
</comment>
<keyword evidence="3" id="KW-0328">Glycosyltransferase</keyword>
<gene>
    <name evidence="12" type="ORF">HJG54_17120</name>
</gene>
<evidence type="ECO:0000256" key="1">
    <source>
        <dbReference type="ARBA" id="ARBA00004236"/>
    </source>
</evidence>
<evidence type="ECO:0000313" key="12">
    <source>
        <dbReference type="EMBL" id="WNZ24407.1"/>
    </source>
</evidence>
<dbReference type="InterPro" id="IPR001173">
    <property type="entry name" value="Glyco_trans_2-like"/>
</dbReference>
<feature type="transmembrane region" description="Helical" evidence="10">
    <location>
        <begin position="286"/>
        <end position="306"/>
    </location>
</feature>
<dbReference type="PANTHER" id="PTHR43646">
    <property type="entry name" value="GLYCOSYLTRANSFERASE"/>
    <property type="match status" value="1"/>
</dbReference>
<dbReference type="Pfam" id="PF00535">
    <property type="entry name" value="Glycos_transf_2"/>
    <property type="match status" value="1"/>
</dbReference>
<feature type="transmembrane region" description="Helical" evidence="10">
    <location>
        <begin position="263"/>
        <end position="281"/>
    </location>
</feature>
<keyword evidence="5 10" id="KW-0472">Membrane</keyword>
<dbReference type="RefSeq" id="WP_316430199.1">
    <property type="nucleotide sequence ID" value="NZ_CP053586.1"/>
</dbReference>
<proteinExistence type="inferred from homology"/>
<protein>
    <recommendedName>
        <fullName evidence="9">4,4'-diaponeurosporenoate glycosyltransferase</fullName>
    </recommendedName>
</protein>
<dbReference type="Gene3D" id="3.90.550.10">
    <property type="entry name" value="Spore Coat Polysaccharide Biosynthesis Protein SpsA, Chain A"/>
    <property type="match status" value="1"/>
</dbReference>
<comment type="function">
    <text evidence="6">Catalyzes the glycosylation of 4,4'-diaponeurosporenoate, i.e. the esterification of glucose at the C1'' position with the carboxyl group of 4,4'-diaponeurosporenic acid, to form glycosyl-4,4'-diaponeurosporenoate. This is a step in the biosynthesis of staphyloxanthin, an orange pigment present in most staphylococci strains.</text>
</comment>
<reference evidence="12" key="1">
    <citation type="submission" date="2020-05" db="EMBL/GenBank/DDBJ databases">
        <authorList>
            <person name="Zhu T."/>
            <person name="Keshari N."/>
            <person name="Lu X."/>
        </authorList>
    </citation>
    <scope>NUCLEOTIDE SEQUENCE</scope>
    <source>
        <strain evidence="12">NK1-12</strain>
    </source>
</reference>
<evidence type="ECO:0000256" key="6">
    <source>
        <dbReference type="ARBA" id="ARBA00037281"/>
    </source>
</evidence>
<evidence type="ECO:0000256" key="4">
    <source>
        <dbReference type="ARBA" id="ARBA00022679"/>
    </source>
</evidence>
<keyword evidence="10" id="KW-0812">Transmembrane</keyword>
<dbReference type="GO" id="GO:0016757">
    <property type="term" value="F:glycosyltransferase activity"/>
    <property type="evidence" value="ECO:0007669"/>
    <property type="project" value="UniProtKB-KW"/>
</dbReference>
<dbReference type="PANTHER" id="PTHR43646:SF2">
    <property type="entry name" value="GLYCOSYLTRANSFERASE 2-LIKE DOMAIN-CONTAINING PROTEIN"/>
    <property type="match status" value="1"/>
</dbReference>
<sequence>MNLTDQALAHTNSITADSIVDPTVSIVIPVHNGGENFHRCLSSLKQFIPAAVEIIVVVDGSTDHSEQLAQEFGAKVLKFPTPGGPARARNLGASVAKGDILFFLDADVTVHADTLEQVVAVFRNQPDLAALIGSYDDAPGETNFLSQYKNLFHHYTHQTSSETASTFWGACGAIRRDIFLKVGGFDQRYRYPSVEDIELGYRLKRAGYQIRLCKNVQVKHLKCWRPSSLLKAEFFYRALPWTELLWRDRQFVNDLNLKVSSRVSLLLTYGLLIAIIAVFWWRAAIWIAIGLGCILFAINFPVYQFFQQKRGVWFACQTIVWHWLYFLYSGLAFAIGTIRYHGFVKHRISKPKLMHISEP</sequence>
<evidence type="ECO:0000259" key="11">
    <source>
        <dbReference type="Pfam" id="PF00535"/>
    </source>
</evidence>